<evidence type="ECO:0000256" key="2">
    <source>
        <dbReference type="ARBA" id="ARBA00010252"/>
    </source>
</evidence>
<evidence type="ECO:0000256" key="1">
    <source>
        <dbReference type="ARBA" id="ARBA00004141"/>
    </source>
</evidence>
<reference evidence="9" key="1">
    <citation type="submission" date="2025-08" db="UniProtKB">
        <authorList>
            <consortium name="Ensembl"/>
        </authorList>
    </citation>
    <scope>IDENTIFICATION</scope>
</reference>
<dbReference type="PIRSF" id="PIRSF011282">
    <property type="entry name" value="Synaptogyrin"/>
    <property type="match status" value="1"/>
</dbReference>
<organism evidence="9 10">
    <name type="scientific">Periophthalmus magnuspinnatus</name>
    <dbReference type="NCBI Taxonomy" id="409849"/>
    <lineage>
        <taxon>Eukaryota</taxon>
        <taxon>Metazoa</taxon>
        <taxon>Chordata</taxon>
        <taxon>Craniata</taxon>
        <taxon>Vertebrata</taxon>
        <taxon>Euteleostomi</taxon>
        <taxon>Actinopterygii</taxon>
        <taxon>Neopterygii</taxon>
        <taxon>Teleostei</taxon>
        <taxon>Neoteleostei</taxon>
        <taxon>Acanthomorphata</taxon>
        <taxon>Gobiaria</taxon>
        <taxon>Gobiiformes</taxon>
        <taxon>Gobioidei</taxon>
        <taxon>Gobiidae</taxon>
        <taxon>Oxudercinae</taxon>
        <taxon>Periophthalmus</taxon>
    </lineage>
</organism>
<evidence type="ECO:0000259" key="8">
    <source>
        <dbReference type="PROSITE" id="PS51225"/>
    </source>
</evidence>
<dbReference type="PROSITE" id="PS51225">
    <property type="entry name" value="MARVEL"/>
    <property type="match status" value="1"/>
</dbReference>
<accession>A0A3B4AU02</accession>
<protein>
    <recommendedName>
        <fullName evidence="6">Synaptogyrin</fullName>
    </recommendedName>
</protein>
<feature type="domain" description="MARVEL" evidence="8">
    <location>
        <begin position="12"/>
        <end position="165"/>
    </location>
</feature>
<dbReference type="AlphaFoldDB" id="A0A3B4AU02"/>
<keyword evidence="10" id="KW-1185">Reference proteome</keyword>
<feature type="transmembrane region" description="Helical" evidence="6">
    <location>
        <begin position="96"/>
        <end position="120"/>
    </location>
</feature>
<sequence length="230" mass="25785">HLCYCCVCAGRSGGEYIGVRRQGLRVFALVVLGCISNEGFVNRPDSPLDLCVFNGNAAACHFGEWAGSLAFIVSSAFIALDLYFPQIGSVRDRKRVVMADILTSGVWSLLWFVSFCFLAHQWQVSAVDSDPLGAGADAARATILFCFFSVFSWKHPVNVQNTRRKHPKNIHNTCRKPPKTHPEQTQQTSKRYPENITDIQKTFKTHPENIQKTSGKHQKNIKDESRTNQV</sequence>
<dbReference type="PANTHER" id="PTHR10838:SF7">
    <property type="entry name" value="SYNAPTOGYRIN-1"/>
    <property type="match status" value="1"/>
</dbReference>
<name>A0A3B4AU02_9GOBI</name>
<evidence type="ECO:0000256" key="7">
    <source>
        <dbReference type="SAM" id="MobiDB-lite"/>
    </source>
</evidence>
<dbReference type="Pfam" id="PF01284">
    <property type="entry name" value="MARVEL"/>
    <property type="match status" value="1"/>
</dbReference>
<dbReference type="Ensembl" id="ENSPMGT00000021394.1">
    <property type="protein sequence ID" value="ENSPMGP00000020074.1"/>
    <property type="gene ID" value="ENSPMGG00000016253.1"/>
</dbReference>
<dbReference type="Proteomes" id="UP000261520">
    <property type="component" value="Unplaced"/>
</dbReference>
<dbReference type="InterPro" id="IPR008253">
    <property type="entry name" value="Marvel"/>
</dbReference>
<evidence type="ECO:0000256" key="4">
    <source>
        <dbReference type="ARBA" id="ARBA00022989"/>
    </source>
</evidence>
<keyword evidence="3 6" id="KW-0812">Transmembrane</keyword>
<dbReference type="PANTHER" id="PTHR10838">
    <property type="entry name" value="SYNAPTOGYRIN"/>
    <property type="match status" value="1"/>
</dbReference>
<comment type="subcellular location">
    <subcellularLocation>
        <location evidence="1 6">Membrane</location>
        <topology evidence="1 6">Multi-pass membrane protein</topology>
    </subcellularLocation>
</comment>
<feature type="compositionally biased region" description="Polar residues" evidence="7">
    <location>
        <begin position="197"/>
        <end position="213"/>
    </location>
</feature>
<dbReference type="InterPro" id="IPR016579">
    <property type="entry name" value="Synaptogyrin"/>
</dbReference>
<evidence type="ECO:0000256" key="3">
    <source>
        <dbReference type="ARBA" id="ARBA00022692"/>
    </source>
</evidence>
<keyword evidence="5 6" id="KW-0472">Membrane</keyword>
<evidence type="ECO:0000256" key="5">
    <source>
        <dbReference type="ARBA" id="ARBA00023136"/>
    </source>
</evidence>
<evidence type="ECO:0000256" key="6">
    <source>
        <dbReference type="PIRNR" id="PIRNR011282"/>
    </source>
</evidence>
<evidence type="ECO:0000313" key="9">
    <source>
        <dbReference type="Ensembl" id="ENSPMGP00000020074.1"/>
    </source>
</evidence>
<comment type="caution">
    <text evidence="6">Lacks conserved residue(s) required for the propagation of feature annotation.</text>
</comment>
<proteinExistence type="inferred from homology"/>
<dbReference type="STRING" id="409849.ENSPMGP00000020074"/>
<dbReference type="GO" id="GO:0030672">
    <property type="term" value="C:synaptic vesicle membrane"/>
    <property type="evidence" value="ECO:0007669"/>
    <property type="project" value="TreeGrafter"/>
</dbReference>
<reference evidence="9" key="2">
    <citation type="submission" date="2025-09" db="UniProtKB">
        <authorList>
            <consortium name="Ensembl"/>
        </authorList>
    </citation>
    <scope>IDENTIFICATION</scope>
</reference>
<comment type="similarity">
    <text evidence="2 6">Belongs to the synaptogyrin family.</text>
</comment>
<keyword evidence="4 6" id="KW-1133">Transmembrane helix</keyword>
<feature type="region of interest" description="Disordered" evidence="7">
    <location>
        <begin position="161"/>
        <end position="230"/>
    </location>
</feature>
<feature type="compositionally biased region" description="Basic and acidic residues" evidence="7">
    <location>
        <begin position="220"/>
        <end position="230"/>
    </location>
</feature>
<evidence type="ECO:0000313" key="10">
    <source>
        <dbReference type="Proteomes" id="UP000261520"/>
    </source>
</evidence>
<feature type="transmembrane region" description="Helical" evidence="6">
    <location>
        <begin position="132"/>
        <end position="153"/>
    </location>
</feature>
<feature type="compositionally biased region" description="Basic residues" evidence="7">
    <location>
        <begin position="162"/>
        <end position="179"/>
    </location>
</feature>
<dbReference type="GO" id="GO:0031594">
    <property type="term" value="C:neuromuscular junction"/>
    <property type="evidence" value="ECO:0007669"/>
    <property type="project" value="TreeGrafter"/>
</dbReference>